<sequence>MGALLWNLCPSGTCPLITSRVSCMVRPVSPLSPSARTSQRVSGVGRPPFSAWIS</sequence>
<proteinExistence type="predicted"/>
<name>A0A0E9RAZ1_ANGAN</name>
<protein>
    <submittedName>
        <fullName evidence="1">Uncharacterized protein</fullName>
    </submittedName>
</protein>
<evidence type="ECO:0000313" key="1">
    <source>
        <dbReference type="EMBL" id="JAH25665.1"/>
    </source>
</evidence>
<accession>A0A0E9RAZ1</accession>
<dbReference type="EMBL" id="GBXM01078179">
    <property type="protein sequence ID" value="JAH30398.1"/>
    <property type="molecule type" value="Transcribed_RNA"/>
</dbReference>
<dbReference type="EMBL" id="GBXM01082912">
    <property type="protein sequence ID" value="JAH25665.1"/>
    <property type="molecule type" value="Transcribed_RNA"/>
</dbReference>
<reference evidence="1" key="2">
    <citation type="journal article" date="2015" name="Fish Shellfish Immunol.">
        <title>Early steps in the European eel (Anguilla anguilla)-Vibrio vulnificus interaction in the gills: Role of the RtxA13 toxin.</title>
        <authorList>
            <person name="Callol A."/>
            <person name="Pajuelo D."/>
            <person name="Ebbesson L."/>
            <person name="Teles M."/>
            <person name="MacKenzie S."/>
            <person name="Amaro C."/>
        </authorList>
    </citation>
    <scope>NUCLEOTIDE SEQUENCE</scope>
</reference>
<reference evidence="1" key="1">
    <citation type="submission" date="2014-11" db="EMBL/GenBank/DDBJ databases">
        <authorList>
            <person name="Amaro Gonzalez C."/>
        </authorList>
    </citation>
    <scope>NUCLEOTIDE SEQUENCE</scope>
</reference>
<dbReference type="AlphaFoldDB" id="A0A0E9RAZ1"/>
<organism evidence="1">
    <name type="scientific">Anguilla anguilla</name>
    <name type="common">European freshwater eel</name>
    <name type="synonym">Muraena anguilla</name>
    <dbReference type="NCBI Taxonomy" id="7936"/>
    <lineage>
        <taxon>Eukaryota</taxon>
        <taxon>Metazoa</taxon>
        <taxon>Chordata</taxon>
        <taxon>Craniata</taxon>
        <taxon>Vertebrata</taxon>
        <taxon>Euteleostomi</taxon>
        <taxon>Actinopterygii</taxon>
        <taxon>Neopterygii</taxon>
        <taxon>Teleostei</taxon>
        <taxon>Anguilliformes</taxon>
        <taxon>Anguillidae</taxon>
        <taxon>Anguilla</taxon>
    </lineage>
</organism>